<evidence type="ECO:0000256" key="1">
    <source>
        <dbReference type="SAM" id="MobiDB-lite"/>
    </source>
</evidence>
<dbReference type="Proteomes" id="UP000700334">
    <property type="component" value="Unassembled WGS sequence"/>
</dbReference>
<organism evidence="2 3">
    <name type="scientific">Galemys pyrenaicus</name>
    <name type="common">Iberian desman</name>
    <name type="synonym">Pyrenean desman</name>
    <dbReference type="NCBI Taxonomy" id="202257"/>
    <lineage>
        <taxon>Eukaryota</taxon>
        <taxon>Metazoa</taxon>
        <taxon>Chordata</taxon>
        <taxon>Craniata</taxon>
        <taxon>Vertebrata</taxon>
        <taxon>Euteleostomi</taxon>
        <taxon>Mammalia</taxon>
        <taxon>Eutheria</taxon>
        <taxon>Laurasiatheria</taxon>
        <taxon>Eulipotyphla</taxon>
        <taxon>Talpidae</taxon>
        <taxon>Galemys</taxon>
    </lineage>
</organism>
<comment type="caution">
    <text evidence="2">The sequence shown here is derived from an EMBL/GenBank/DDBJ whole genome shotgun (WGS) entry which is preliminary data.</text>
</comment>
<reference evidence="2" key="1">
    <citation type="journal article" date="2021" name="Evol. Appl.">
        <title>The genome of the Pyrenean desman and the effects of bottlenecks and inbreeding on the genomic landscape of an endangered species.</title>
        <authorList>
            <person name="Escoda L."/>
            <person name="Castresana J."/>
        </authorList>
    </citation>
    <scope>NUCLEOTIDE SEQUENCE</scope>
    <source>
        <strain evidence="2">IBE-C5619</strain>
    </source>
</reference>
<evidence type="ECO:0000313" key="2">
    <source>
        <dbReference type="EMBL" id="KAG8517131.1"/>
    </source>
</evidence>
<keyword evidence="3" id="KW-1185">Reference proteome</keyword>
<dbReference type="OrthoDB" id="8786528at2759"/>
<dbReference type="EMBL" id="JAGFMF010011660">
    <property type="protein sequence ID" value="KAG8517131.1"/>
    <property type="molecule type" value="Genomic_DNA"/>
</dbReference>
<accession>A0A8J6DQN0</accession>
<sequence length="86" mass="9123">MGLKGAWCFPWCGSRRQRGTGRRAGMGGNGLDPAAAPDPDPRPPVTPTVAEGGIPSLESGAYFSRKARLSFRHQLHDMASANDSTI</sequence>
<evidence type="ECO:0000313" key="3">
    <source>
        <dbReference type="Proteomes" id="UP000700334"/>
    </source>
</evidence>
<proteinExistence type="predicted"/>
<dbReference type="AlphaFoldDB" id="A0A8J6DQN0"/>
<feature type="compositionally biased region" description="Pro residues" evidence="1">
    <location>
        <begin position="36"/>
        <end position="46"/>
    </location>
</feature>
<name>A0A8J6DQN0_GALPY</name>
<gene>
    <name evidence="2" type="ORF">J0S82_012610</name>
</gene>
<feature type="region of interest" description="Disordered" evidence="1">
    <location>
        <begin position="14"/>
        <end position="57"/>
    </location>
</feature>
<protein>
    <submittedName>
        <fullName evidence="2">Uncharacterized protein</fullName>
    </submittedName>
</protein>